<accession>A0A428Q3Q4</accession>
<comment type="caution">
    <text evidence="3">The sequence shown here is derived from an EMBL/GenBank/DDBJ whole genome shotgun (WGS) entry which is preliminary data.</text>
</comment>
<keyword evidence="4" id="KW-1185">Reference proteome</keyword>
<evidence type="ECO:0000259" key="2">
    <source>
        <dbReference type="Pfam" id="PF06985"/>
    </source>
</evidence>
<dbReference type="EMBL" id="NKCI01000062">
    <property type="protein sequence ID" value="RSL59925.1"/>
    <property type="molecule type" value="Genomic_DNA"/>
</dbReference>
<dbReference type="Proteomes" id="UP000288168">
    <property type="component" value="Unassembled WGS sequence"/>
</dbReference>
<reference evidence="3 4" key="1">
    <citation type="submission" date="2017-06" db="EMBL/GenBank/DDBJ databases">
        <title>Comparative genomic analysis of Ambrosia Fusariam Clade fungi.</title>
        <authorList>
            <person name="Stajich J.E."/>
            <person name="Carrillo J."/>
            <person name="Kijimoto T."/>
            <person name="Eskalen A."/>
            <person name="O'Donnell K."/>
            <person name="Kasson M."/>
        </authorList>
    </citation>
    <scope>NUCLEOTIDE SEQUENCE [LARGE SCALE GENOMIC DNA]</scope>
    <source>
        <strain evidence="3 4">NRRL62584</strain>
    </source>
</reference>
<organism evidence="3 4">
    <name type="scientific">Fusarium duplospermum</name>
    <dbReference type="NCBI Taxonomy" id="1325734"/>
    <lineage>
        <taxon>Eukaryota</taxon>
        <taxon>Fungi</taxon>
        <taxon>Dikarya</taxon>
        <taxon>Ascomycota</taxon>
        <taxon>Pezizomycotina</taxon>
        <taxon>Sordariomycetes</taxon>
        <taxon>Hypocreomycetidae</taxon>
        <taxon>Hypocreales</taxon>
        <taxon>Nectriaceae</taxon>
        <taxon>Fusarium</taxon>
        <taxon>Fusarium solani species complex</taxon>
    </lineage>
</organism>
<dbReference type="Pfam" id="PF06985">
    <property type="entry name" value="HET"/>
    <property type="match status" value="1"/>
</dbReference>
<gene>
    <name evidence="3" type="ORF">CEP54_007011</name>
</gene>
<feature type="region of interest" description="Disordered" evidence="1">
    <location>
        <begin position="892"/>
        <end position="932"/>
    </location>
</feature>
<protein>
    <recommendedName>
        <fullName evidence="2">Heterokaryon incompatibility domain-containing protein</fullName>
    </recommendedName>
</protein>
<dbReference type="PANTHER" id="PTHR24148">
    <property type="entry name" value="ANKYRIN REPEAT DOMAIN-CONTAINING PROTEIN 39 HOMOLOG-RELATED"/>
    <property type="match status" value="1"/>
</dbReference>
<dbReference type="STRING" id="1325734.A0A428Q3Q4"/>
<evidence type="ECO:0000256" key="1">
    <source>
        <dbReference type="SAM" id="MobiDB-lite"/>
    </source>
</evidence>
<dbReference type="OrthoDB" id="270167at2759"/>
<feature type="compositionally biased region" description="Basic and acidic residues" evidence="1">
    <location>
        <begin position="904"/>
        <end position="918"/>
    </location>
</feature>
<dbReference type="InterPro" id="IPR052895">
    <property type="entry name" value="HetReg/Transcr_Mod"/>
</dbReference>
<dbReference type="InterPro" id="IPR010730">
    <property type="entry name" value="HET"/>
</dbReference>
<feature type="region of interest" description="Disordered" evidence="1">
    <location>
        <begin position="1"/>
        <end position="22"/>
    </location>
</feature>
<evidence type="ECO:0000313" key="3">
    <source>
        <dbReference type="EMBL" id="RSL59925.1"/>
    </source>
</evidence>
<sequence length="988" mass="112432">MDRMRDDVTQNPDTTPFGPSEMEQISQIAQFRVERLDAFAWALRDCKFLIYDETGDNGDDDSEFNFLRYPKETVSNENYKEKQVQTSQDDECPICLSCPEFPHRWKPEKFRLFRPRDHFPQSWLGLNSNCYHFLAVSYCWPVPQKDGEGNDIQEERHYQVRDLDGTTRKNCALDDVIDRAVDTANSLGLRMIWIDQECLPQPKETSPQYDKDEQQIGVQSMDILYSRAMVTGGLHSLELSNQLQVNAIRSAMQPDYSAGRCVDFHHVIDFLDRVSQERWYERAWVAQEMLSAGRRLFLVFQRAAGISYPSHFRLNHNRLGSTRHSLDSEERGIESKVICIQVNDFHQIVKSAQQVIQRRSRWLAFGATLQYPAAAERNARVVERAEQLFPAVMTGQSLPIQVSLFHTSGFQNTQYRMDAAGALTLLKTRGCRDVRDRIAIMANMCCYEIRLDTVAIERGCKSLRAALLTLAILNGDFSLLIPEIYAPPADPRVSPEVRATRDSPAWLDPFDTNSNAVNHITARGFFGARLKPHTDSSAMGRFPAYLWKVEEIVDLTPVKFKWAETWARMKCIALAFNKPKDETDEAYQTRRASLSTHFASSDVIRRANLEILQRGSLADDSEIWGGIDHTGVHVFSILPAERVEAEPEKQSCIGRIFFDILRCLLNQQDTMPSAIGAANSIWQSMRVDELENSPSLPDEVTEALFDHPDVVTRPFETLQFDKGLNMQYHQVWLFDRIMSDGYLWVGRYQRDTNTIMMMQDSISHDPGSSSAEAEKDQQKGTDSILGRQLSRQMMGFMVQDTIISSYLEGELQRGLPIINPGSMTTFAVALGTGVHRFPAEQRRVETLASVFDVDGPCLVSTVYNSEWEILPHPDMRSMRICWVVQKEQSSDIPPIQSSSAGKACESELTERQREKLPVDDSNNALQKPLVLGSKTKGQALGDGVITKPGHQDQDFEQADKETQTYKVLNKVKGMWQIMDLPSQSYTFI</sequence>
<proteinExistence type="predicted"/>
<feature type="domain" description="Heterokaryon incompatibility" evidence="2">
    <location>
        <begin position="133"/>
        <end position="288"/>
    </location>
</feature>
<name>A0A428Q3Q4_9HYPO</name>
<dbReference type="AlphaFoldDB" id="A0A428Q3Q4"/>
<feature type="region of interest" description="Disordered" evidence="1">
    <location>
        <begin position="760"/>
        <end position="783"/>
    </location>
</feature>
<evidence type="ECO:0000313" key="4">
    <source>
        <dbReference type="Proteomes" id="UP000288168"/>
    </source>
</evidence>
<dbReference type="PANTHER" id="PTHR24148:SF73">
    <property type="entry name" value="HET DOMAIN PROTEIN (AFU_ORTHOLOGUE AFUA_8G01020)"/>
    <property type="match status" value="1"/>
</dbReference>